<reference evidence="9 10" key="1">
    <citation type="submission" date="2020-01" db="EMBL/GenBank/DDBJ databases">
        <authorList>
            <consortium name="DOE Joint Genome Institute"/>
            <person name="Haridas S."/>
            <person name="Albert R."/>
            <person name="Binder M."/>
            <person name="Bloem J."/>
            <person name="Labutti K."/>
            <person name="Salamov A."/>
            <person name="Andreopoulos B."/>
            <person name="Baker S.E."/>
            <person name="Barry K."/>
            <person name="Bills G."/>
            <person name="Bluhm B.H."/>
            <person name="Cannon C."/>
            <person name="Castanera R."/>
            <person name="Culley D.E."/>
            <person name="Daum C."/>
            <person name="Ezra D."/>
            <person name="Gonzalez J.B."/>
            <person name="Henrissat B."/>
            <person name="Kuo A."/>
            <person name="Liang C."/>
            <person name="Lipzen A."/>
            <person name="Lutzoni F."/>
            <person name="Magnuson J."/>
            <person name="Mondo S."/>
            <person name="Nolan M."/>
            <person name="Ohm R."/>
            <person name="Pangilinan J."/>
            <person name="Park H.-J.H."/>
            <person name="Ramirez L."/>
            <person name="Alfaro M."/>
            <person name="Sun H."/>
            <person name="Tritt A."/>
            <person name="Yoshinaga Y."/>
            <person name="Zwiers L.-H.L."/>
            <person name="Turgeon B.G."/>
            <person name="Goodwin S.B."/>
            <person name="Spatafora J.W."/>
            <person name="Crous P.W."/>
            <person name="Grigoriev I.V."/>
        </authorList>
    </citation>
    <scope>NUCLEOTIDE SEQUENCE [LARGE SCALE GENOMIC DNA]</scope>
    <source>
        <strain evidence="9 10">CBS 611.86</strain>
    </source>
</reference>
<dbReference type="InterPro" id="IPR018456">
    <property type="entry name" value="PTR2_symporter_CS"/>
</dbReference>
<evidence type="ECO:0000256" key="6">
    <source>
        <dbReference type="RuleBase" id="RU003755"/>
    </source>
</evidence>
<feature type="transmembrane region" description="Helical" evidence="8">
    <location>
        <begin position="244"/>
        <end position="264"/>
    </location>
</feature>
<dbReference type="Gene3D" id="1.20.1250.20">
    <property type="entry name" value="MFS general substrate transporter like domains"/>
    <property type="match status" value="1"/>
</dbReference>
<keyword evidence="10" id="KW-1185">Reference proteome</keyword>
<keyword evidence="5 8" id="KW-0472">Membrane</keyword>
<dbReference type="InterPro" id="IPR000109">
    <property type="entry name" value="POT_fam"/>
</dbReference>
<feature type="transmembrane region" description="Helical" evidence="8">
    <location>
        <begin position="515"/>
        <end position="535"/>
    </location>
</feature>
<dbReference type="InterPro" id="IPR036259">
    <property type="entry name" value="MFS_trans_sf"/>
</dbReference>
<feature type="transmembrane region" description="Helical" evidence="8">
    <location>
        <begin position="159"/>
        <end position="178"/>
    </location>
</feature>
<protein>
    <submittedName>
        <fullName evidence="9">H+/oligopeptide symporter</fullName>
    </submittedName>
</protein>
<dbReference type="GO" id="GO:0016020">
    <property type="term" value="C:membrane"/>
    <property type="evidence" value="ECO:0007669"/>
    <property type="project" value="UniProtKB-SubCell"/>
</dbReference>
<feature type="transmembrane region" description="Helical" evidence="8">
    <location>
        <begin position="132"/>
        <end position="153"/>
    </location>
</feature>
<feature type="transmembrane region" description="Helical" evidence="8">
    <location>
        <begin position="399"/>
        <end position="419"/>
    </location>
</feature>
<organism evidence="9 10">
    <name type="scientific">Massariosphaeria phaeospora</name>
    <dbReference type="NCBI Taxonomy" id="100035"/>
    <lineage>
        <taxon>Eukaryota</taxon>
        <taxon>Fungi</taxon>
        <taxon>Dikarya</taxon>
        <taxon>Ascomycota</taxon>
        <taxon>Pezizomycotina</taxon>
        <taxon>Dothideomycetes</taxon>
        <taxon>Pleosporomycetidae</taxon>
        <taxon>Pleosporales</taxon>
        <taxon>Pleosporales incertae sedis</taxon>
        <taxon>Massariosphaeria</taxon>
    </lineage>
</organism>
<proteinExistence type="inferred from homology"/>
<evidence type="ECO:0000256" key="3">
    <source>
        <dbReference type="ARBA" id="ARBA00022692"/>
    </source>
</evidence>
<keyword evidence="6" id="KW-0813">Transport</keyword>
<feature type="transmembrane region" description="Helical" evidence="8">
    <location>
        <begin position="55"/>
        <end position="80"/>
    </location>
</feature>
<evidence type="ECO:0000256" key="5">
    <source>
        <dbReference type="ARBA" id="ARBA00023136"/>
    </source>
</evidence>
<evidence type="ECO:0000313" key="9">
    <source>
        <dbReference type="EMBL" id="KAF2865802.1"/>
    </source>
</evidence>
<evidence type="ECO:0000256" key="4">
    <source>
        <dbReference type="ARBA" id="ARBA00022989"/>
    </source>
</evidence>
<feature type="transmembrane region" description="Helical" evidence="8">
    <location>
        <begin position="100"/>
        <end position="120"/>
    </location>
</feature>
<dbReference type="PROSITE" id="PS01022">
    <property type="entry name" value="PTR2_1"/>
    <property type="match status" value="1"/>
</dbReference>
<dbReference type="SUPFAM" id="SSF103473">
    <property type="entry name" value="MFS general substrate transporter"/>
    <property type="match status" value="1"/>
</dbReference>
<dbReference type="AlphaFoldDB" id="A0A7C8M7J0"/>
<dbReference type="EMBL" id="JAADJZ010000031">
    <property type="protein sequence ID" value="KAF2865802.1"/>
    <property type="molecule type" value="Genomic_DNA"/>
</dbReference>
<gene>
    <name evidence="9" type="ORF">BDV95DRAFT_612376</name>
</gene>
<sequence>MSAVPSTPQEAISTSRTPLLSQNRNQHSSEVAFEPCGAEETEDLRRIADTLPLSVWLIAIVEFCERFAFFGIIGPMQNYIQNDRNDSLRPGGLGLGQGHATLVSQGFLLWCYITPLAGAAIADQYLGRVKTIVYSSMMYLCGLVLLVISSVLASHGIGLPLPGLLFALFWIGIGTGGIKSNVGSLIAEQYTGPKEAVRVLGTGEKVIVDRDLTLQRIFTMFFMYINVGSFAPLATTTIEQRYGFPAAFGLPAAVFVGGVVTILATQHRYVQSPPNSSVLSDSARVLWIAIRHKGDFNPARPRNQDGDNVAEALPWDNSFVDDVISALSGCKIFLLFPFYWAALSQLLNNFVSQAATMETHGIPNDIMGNVDTGTVLIILPMLDRVILPFLRRLGLPVRLLDRILVAFVFCGISMLYAAYLQHRIYLAPPCYNHPRASDCEGGRVPNQVSVFLQVPAYVLMALSEIFAGVAGPEYAYTKAPKSMKSLVMAIYLSTVSVGVLLAMAVSPLTKDPKLVWMYLTLGVGCLLAGVGVASVPL</sequence>
<feature type="transmembrane region" description="Helical" evidence="8">
    <location>
        <begin position="454"/>
        <end position="476"/>
    </location>
</feature>
<evidence type="ECO:0000256" key="1">
    <source>
        <dbReference type="ARBA" id="ARBA00004141"/>
    </source>
</evidence>
<feature type="transmembrane region" description="Helical" evidence="8">
    <location>
        <begin position="488"/>
        <end position="509"/>
    </location>
</feature>
<evidence type="ECO:0000313" key="10">
    <source>
        <dbReference type="Proteomes" id="UP000481861"/>
    </source>
</evidence>
<comment type="similarity">
    <text evidence="2 6">Belongs to the major facilitator superfamily. Proton-dependent oligopeptide transporter (POT/PTR) (TC 2.A.17) family.</text>
</comment>
<comment type="caution">
    <text evidence="9">The sequence shown here is derived from an EMBL/GenBank/DDBJ whole genome shotgun (WGS) entry which is preliminary data.</text>
</comment>
<keyword evidence="3 6" id="KW-0812">Transmembrane</keyword>
<evidence type="ECO:0000256" key="2">
    <source>
        <dbReference type="ARBA" id="ARBA00005982"/>
    </source>
</evidence>
<dbReference type="Pfam" id="PF00854">
    <property type="entry name" value="PTR2"/>
    <property type="match status" value="1"/>
</dbReference>
<feature type="region of interest" description="Disordered" evidence="7">
    <location>
        <begin position="1"/>
        <end position="26"/>
    </location>
</feature>
<feature type="transmembrane region" description="Helical" evidence="8">
    <location>
        <begin position="217"/>
        <end position="238"/>
    </location>
</feature>
<dbReference type="GO" id="GO:0022857">
    <property type="term" value="F:transmembrane transporter activity"/>
    <property type="evidence" value="ECO:0007669"/>
    <property type="project" value="InterPro"/>
</dbReference>
<accession>A0A7C8M7J0</accession>
<dbReference type="Proteomes" id="UP000481861">
    <property type="component" value="Unassembled WGS sequence"/>
</dbReference>
<dbReference type="OrthoDB" id="8904098at2759"/>
<dbReference type="GO" id="GO:0006857">
    <property type="term" value="P:oligopeptide transport"/>
    <property type="evidence" value="ECO:0007669"/>
    <property type="project" value="InterPro"/>
</dbReference>
<name>A0A7C8M7J0_9PLEO</name>
<evidence type="ECO:0000256" key="8">
    <source>
        <dbReference type="SAM" id="Phobius"/>
    </source>
</evidence>
<dbReference type="PROSITE" id="PS01023">
    <property type="entry name" value="PTR2_2"/>
    <property type="match status" value="1"/>
</dbReference>
<keyword evidence="4 8" id="KW-1133">Transmembrane helix</keyword>
<evidence type="ECO:0000256" key="7">
    <source>
        <dbReference type="SAM" id="MobiDB-lite"/>
    </source>
</evidence>
<comment type="subcellular location">
    <subcellularLocation>
        <location evidence="1 6">Membrane</location>
        <topology evidence="1 6">Multi-pass membrane protein</topology>
    </subcellularLocation>
</comment>
<dbReference type="PANTHER" id="PTHR11654">
    <property type="entry name" value="OLIGOPEPTIDE TRANSPORTER-RELATED"/>
    <property type="match status" value="1"/>
</dbReference>